<organism evidence="20 21">
    <name type="scientific">Clupea harengus</name>
    <name type="common">Atlantic herring</name>
    <dbReference type="NCBI Taxonomy" id="7950"/>
    <lineage>
        <taxon>Eukaryota</taxon>
        <taxon>Metazoa</taxon>
        <taxon>Chordata</taxon>
        <taxon>Craniata</taxon>
        <taxon>Vertebrata</taxon>
        <taxon>Euteleostomi</taxon>
        <taxon>Actinopterygii</taxon>
        <taxon>Neopterygii</taxon>
        <taxon>Teleostei</taxon>
        <taxon>Clupei</taxon>
        <taxon>Clupeiformes</taxon>
        <taxon>Clupeoidei</taxon>
        <taxon>Clupeidae</taxon>
        <taxon>Clupea</taxon>
    </lineage>
</organism>
<evidence type="ECO:0000256" key="2">
    <source>
        <dbReference type="ARBA" id="ARBA00001946"/>
    </source>
</evidence>
<dbReference type="PANTHER" id="PTHR16099:SF5">
    <property type="entry name" value="NUCLEOTIDE TRIPHOSPHATE DIPHOSPHATASE NUDT15"/>
    <property type="match status" value="1"/>
</dbReference>
<evidence type="ECO:0000256" key="1">
    <source>
        <dbReference type="ARBA" id="ARBA00001936"/>
    </source>
</evidence>
<dbReference type="InterPro" id="IPR015797">
    <property type="entry name" value="NUDIX_hydrolase-like_dom_sf"/>
</dbReference>
<dbReference type="AlphaFoldDB" id="A0A6P8EVF2"/>
<dbReference type="PRINTS" id="PR00502">
    <property type="entry name" value="NUDIXFAMILY"/>
</dbReference>
<comment type="cofactor">
    <cofactor evidence="2">
        <name>Mg(2+)</name>
        <dbReference type="ChEBI" id="CHEBI:18420"/>
    </cofactor>
</comment>
<dbReference type="InterPro" id="IPR020084">
    <property type="entry name" value="NUDIX_hydrolase_CS"/>
</dbReference>
<dbReference type="GO" id="GO:0005829">
    <property type="term" value="C:cytosol"/>
    <property type="evidence" value="ECO:0007669"/>
    <property type="project" value="TreeGrafter"/>
</dbReference>
<evidence type="ECO:0000256" key="10">
    <source>
        <dbReference type="ARBA" id="ARBA00038862"/>
    </source>
</evidence>
<keyword evidence="7" id="KW-0464">Manganese</keyword>
<evidence type="ECO:0000256" key="16">
    <source>
        <dbReference type="ARBA" id="ARBA00077398"/>
    </source>
</evidence>
<dbReference type="SUPFAM" id="SSF55811">
    <property type="entry name" value="Nudix"/>
    <property type="match status" value="1"/>
</dbReference>
<evidence type="ECO:0000256" key="9">
    <source>
        <dbReference type="ARBA" id="ARBA00036800"/>
    </source>
</evidence>
<name>A0A6P8EVF2_CLUHA</name>
<keyword evidence="6" id="KW-0460">Magnesium</keyword>
<evidence type="ECO:0000256" key="11">
    <source>
        <dbReference type="ARBA" id="ARBA00048667"/>
    </source>
</evidence>
<accession>A0A6P8EVF2</accession>
<reference evidence="21" key="1">
    <citation type="submission" date="2025-08" db="UniProtKB">
        <authorList>
            <consortium name="RefSeq"/>
        </authorList>
    </citation>
    <scope>IDENTIFICATION</scope>
</reference>
<dbReference type="RefSeq" id="XP_031414862.1">
    <property type="nucleotide sequence ID" value="XM_031559002.1"/>
</dbReference>
<keyword evidence="20" id="KW-1185">Reference proteome</keyword>
<dbReference type="EC" id="3.6.1.9" evidence="10"/>
<dbReference type="GO" id="GO:0006950">
    <property type="term" value="P:response to stress"/>
    <property type="evidence" value="ECO:0007669"/>
    <property type="project" value="UniProtKB-ARBA"/>
</dbReference>
<sequence>MFLVRLIPYRGLQVSKMAETAVRNCSPKRPGVGLGVIVTDSLNPCCVLLGKRKGSVGKGAYQLPGGHIEFGETWEECAQREVMEEAGVHLKNIHYASVANSIKLEENYHYITIFMQGELDRDLSQEPMNMEPEKNEGWNWVRWDNLPPEEQLFLPLACLRQQGYHPFKGLSNGK</sequence>
<dbReference type="GO" id="GO:0006203">
    <property type="term" value="P:dGTP catabolic process"/>
    <property type="evidence" value="ECO:0007669"/>
    <property type="project" value="TreeGrafter"/>
</dbReference>
<dbReference type="GO" id="GO:0035539">
    <property type="term" value="F:8-oxo-7,8-dihydrodeoxyguanosine triphosphate pyrophosphatase activity"/>
    <property type="evidence" value="ECO:0007669"/>
    <property type="project" value="TreeGrafter"/>
</dbReference>
<dbReference type="InterPro" id="IPR000086">
    <property type="entry name" value="NUDIX_hydrolase_dom"/>
</dbReference>
<dbReference type="GeneID" id="105896629"/>
<evidence type="ECO:0000256" key="13">
    <source>
        <dbReference type="ARBA" id="ARBA00062087"/>
    </source>
</evidence>
<evidence type="ECO:0000259" key="19">
    <source>
        <dbReference type="PROSITE" id="PS51462"/>
    </source>
</evidence>
<evidence type="ECO:0000256" key="5">
    <source>
        <dbReference type="ARBA" id="ARBA00022801"/>
    </source>
</evidence>
<proteinExistence type="inferred from homology"/>
<evidence type="ECO:0000256" key="12">
    <source>
        <dbReference type="ARBA" id="ARBA00055812"/>
    </source>
</evidence>
<dbReference type="InterPro" id="IPR020476">
    <property type="entry name" value="Nudix_hydrolase"/>
</dbReference>
<dbReference type="PANTHER" id="PTHR16099">
    <property type="entry name" value="8-OXO-DGTP DIPHOSPHATES NUDT15"/>
    <property type="match status" value="1"/>
</dbReference>
<evidence type="ECO:0000256" key="7">
    <source>
        <dbReference type="ARBA" id="ARBA00023211"/>
    </source>
</evidence>
<evidence type="ECO:0000313" key="21">
    <source>
        <dbReference type="RefSeq" id="XP_031414862.1"/>
    </source>
</evidence>
<dbReference type="FunFam" id="3.90.79.10:FF:000034">
    <property type="entry name" value="Nucleotide triphosphate diphosphatase NUDT15"/>
    <property type="match status" value="1"/>
</dbReference>
<feature type="domain" description="Nudix hydrolase" evidence="19">
    <location>
        <begin position="27"/>
        <end position="164"/>
    </location>
</feature>
<dbReference type="CDD" id="cd04678">
    <property type="entry name" value="NUDIX_MTH2_Nudt15"/>
    <property type="match status" value="1"/>
</dbReference>
<dbReference type="CTD" id="55270"/>
<dbReference type="GO" id="GO:0046872">
    <property type="term" value="F:metal ion binding"/>
    <property type="evidence" value="ECO:0007669"/>
    <property type="project" value="UniProtKB-KW"/>
</dbReference>
<evidence type="ECO:0000256" key="6">
    <source>
        <dbReference type="ARBA" id="ARBA00022842"/>
    </source>
</evidence>
<evidence type="ECO:0000313" key="20">
    <source>
        <dbReference type="Proteomes" id="UP000515152"/>
    </source>
</evidence>
<evidence type="ECO:0000256" key="8">
    <source>
        <dbReference type="ARBA" id="ARBA00036546"/>
    </source>
</evidence>
<gene>
    <name evidence="21" type="primary">nudt15</name>
</gene>
<comment type="catalytic activity">
    <reaction evidence="11">
        <text>a 5'-end CoA-ribonucleoside in mRNA + H2O = a 5'-end phospho-adenosine-phospho-ribonucleoside in mRNA + (R)-4'-phosphopantetheine + 2 H(+)</text>
        <dbReference type="Rhea" id="RHEA:67592"/>
        <dbReference type="Rhea" id="RHEA-COMP:15719"/>
        <dbReference type="Rhea" id="RHEA-COMP:17276"/>
        <dbReference type="ChEBI" id="CHEBI:15377"/>
        <dbReference type="ChEBI" id="CHEBI:15378"/>
        <dbReference type="ChEBI" id="CHEBI:61723"/>
        <dbReference type="ChEBI" id="CHEBI:144051"/>
        <dbReference type="ChEBI" id="CHEBI:172371"/>
    </reaction>
    <physiologicalReaction direction="left-to-right" evidence="11">
        <dbReference type="Rhea" id="RHEA:67593"/>
    </physiologicalReaction>
</comment>
<evidence type="ECO:0000256" key="4">
    <source>
        <dbReference type="ARBA" id="ARBA00022723"/>
    </source>
</evidence>
<evidence type="ECO:0000256" key="3">
    <source>
        <dbReference type="ARBA" id="ARBA00005582"/>
    </source>
</evidence>
<dbReference type="Gene3D" id="3.90.79.10">
    <property type="entry name" value="Nucleoside Triphosphate Pyrophosphohydrolase"/>
    <property type="match status" value="1"/>
</dbReference>
<keyword evidence="4" id="KW-0479">Metal-binding</keyword>
<keyword evidence="5 18" id="KW-0378">Hydrolase</keyword>
<evidence type="ECO:0000256" key="17">
    <source>
        <dbReference type="ARBA" id="ARBA00080476"/>
    </source>
</evidence>
<comment type="function">
    <text evidence="12">May catalyze the hydrolysis of nucleoside triphosphates including dGTP, dTTP, dCTP, their oxidized forms like 8-oxo-dGTP and the prodrug thiopurine derivatives 6-thio-dGTP and 6-thio-GTP. Could also catalyze the hydrolysis of some nucleoside diphosphate derivatives. Hydrolyzes oxidized nucleosides triphosphates like 8-oxo-dGTP in vitro, but the specificity and efficiency towards these substrates are low. Therefore, the potential in vivo sanitizing role of this enzyme, that would consist in removing oxidatively damaged forms of nucleosides to prevent their incorporation into DNA, is unclear. Through the hydrolysis of thioguanosine triphosphates may participate in the catabolism of thiopurine drugs. May also have a role in DNA synthesis and cell cycle progression by stabilizing PCNA. Exhibits decapping activity towards dpCoA-capped RNAs in vitro.</text>
</comment>
<dbReference type="OrthoDB" id="447842at2759"/>
<dbReference type="PROSITE" id="PS51462">
    <property type="entry name" value="NUDIX"/>
    <property type="match status" value="1"/>
</dbReference>
<dbReference type="GO" id="GO:0008413">
    <property type="term" value="F:8-oxo-7,8-dihydroguanosine triphosphate pyrophosphatase activity"/>
    <property type="evidence" value="ECO:0007669"/>
    <property type="project" value="UniProtKB-ARBA"/>
</dbReference>
<dbReference type="Pfam" id="PF00293">
    <property type="entry name" value="NUDIX"/>
    <property type="match status" value="1"/>
</dbReference>
<comment type="catalytic activity">
    <reaction evidence="8">
        <text>a 2'-deoxyribonucleoside 5'-triphosphate + H2O = a 2'-deoxyribonucleoside 5'-phosphate + diphosphate + H(+)</text>
        <dbReference type="Rhea" id="RHEA:44644"/>
        <dbReference type="ChEBI" id="CHEBI:15377"/>
        <dbReference type="ChEBI" id="CHEBI:15378"/>
        <dbReference type="ChEBI" id="CHEBI:33019"/>
        <dbReference type="ChEBI" id="CHEBI:61560"/>
        <dbReference type="ChEBI" id="CHEBI:65317"/>
        <dbReference type="EC" id="3.6.1.9"/>
    </reaction>
</comment>
<dbReference type="Proteomes" id="UP000515152">
    <property type="component" value="Chromosome 21"/>
</dbReference>
<comment type="catalytic activity">
    <reaction evidence="9">
        <text>a ribonucleoside 5'-triphosphate + H2O = a ribonucleoside 5'-phosphate + diphosphate + H(+)</text>
        <dbReference type="Rhea" id="RHEA:23996"/>
        <dbReference type="ChEBI" id="CHEBI:15377"/>
        <dbReference type="ChEBI" id="CHEBI:15378"/>
        <dbReference type="ChEBI" id="CHEBI:33019"/>
        <dbReference type="ChEBI" id="CHEBI:58043"/>
        <dbReference type="ChEBI" id="CHEBI:61557"/>
        <dbReference type="EC" id="3.6.1.9"/>
    </reaction>
</comment>
<dbReference type="PROSITE" id="PS00893">
    <property type="entry name" value="NUDIX_BOX"/>
    <property type="match status" value="1"/>
</dbReference>
<evidence type="ECO:0000256" key="15">
    <source>
        <dbReference type="ARBA" id="ARBA00076736"/>
    </source>
</evidence>
<protein>
    <recommendedName>
        <fullName evidence="14">Nucleotide triphosphate diphosphatase NUDT15</fullName>
        <ecNumber evidence="10">3.6.1.9</ecNumber>
    </recommendedName>
    <alternativeName>
        <fullName evidence="15">MutT homolog 2</fullName>
    </alternativeName>
    <alternativeName>
        <fullName evidence="17">Nucleoside diphosphate-linked moiety X motif 15</fullName>
    </alternativeName>
    <alternativeName>
        <fullName evidence="16">Nucleoside diphosphate-linked to another moiety X hydrolase 15</fullName>
    </alternativeName>
</protein>
<evidence type="ECO:0000256" key="18">
    <source>
        <dbReference type="RuleBase" id="RU003476"/>
    </source>
</evidence>
<evidence type="ECO:0000256" key="14">
    <source>
        <dbReference type="ARBA" id="ARBA00070687"/>
    </source>
</evidence>
<comment type="similarity">
    <text evidence="3 18">Belongs to the Nudix hydrolase family.</text>
</comment>
<comment type="subunit">
    <text evidence="13">Homodimer. Interacts with PCNA; interaction is disrupted in response to UV irradiation.</text>
</comment>
<comment type="cofactor">
    <cofactor evidence="1">
        <name>Mn(2+)</name>
        <dbReference type="ChEBI" id="CHEBI:29035"/>
    </cofactor>
</comment>